<reference evidence="1" key="2">
    <citation type="submission" date="2025-09" db="UniProtKB">
        <authorList>
            <consortium name="Ensembl"/>
        </authorList>
    </citation>
    <scope>IDENTIFICATION</scope>
</reference>
<sequence>MGQTPPSGPLQANPGFTALPVPSCCLRGEKTPGSFQLPPCLSSGNPGVPIVLSQEPGALALPPPGPLPAPGRSHVSRLSYNYPGTFLGGHRSFPARRQAVRGDKPQWSLRDEAHAERFLATADHLRTAGQLVDVAVGPEGDVGPPPHVPLPPGATLRGWRALLAFAYGGTVPQGSEKEVEEAARALGAPRVVATCAPRLESEGGPKPLEEQWETLRAMEQLHASGLGCDLQLRAGDEGMRS</sequence>
<proteinExistence type="predicted"/>
<evidence type="ECO:0000313" key="1">
    <source>
        <dbReference type="Ensembl" id="ENSOSUP00000016748.1"/>
    </source>
</evidence>
<organism evidence="1 2">
    <name type="scientific">Otus sunia</name>
    <name type="common">Oriental scops-owl</name>
    <dbReference type="NCBI Taxonomy" id="257818"/>
    <lineage>
        <taxon>Eukaryota</taxon>
        <taxon>Metazoa</taxon>
        <taxon>Chordata</taxon>
        <taxon>Craniata</taxon>
        <taxon>Vertebrata</taxon>
        <taxon>Euteleostomi</taxon>
        <taxon>Archelosauria</taxon>
        <taxon>Archosauria</taxon>
        <taxon>Dinosauria</taxon>
        <taxon>Saurischia</taxon>
        <taxon>Theropoda</taxon>
        <taxon>Coelurosauria</taxon>
        <taxon>Aves</taxon>
        <taxon>Neognathae</taxon>
        <taxon>Neoaves</taxon>
        <taxon>Telluraves</taxon>
        <taxon>Strigiformes</taxon>
        <taxon>Strigidae</taxon>
        <taxon>Otus</taxon>
    </lineage>
</organism>
<accession>A0A8C8B792</accession>
<name>A0A8C8B792_9STRI</name>
<protein>
    <submittedName>
        <fullName evidence="1">Uncharacterized protein</fullName>
    </submittedName>
</protein>
<keyword evidence="2" id="KW-1185">Reference proteome</keyword>
<dbReference type="Ensembl" id="ENSOSUT00000017320.1">
    <property type="protein sequence ID" value="ENSOSUP00000016748.1"/>
    <property type="gene ID" value="ENSOSUG00000011948.1"/>
</dbReference>
<dbReference type="AlphaFoldDB" id="A0A8C8B792"/>
<evidence type="ECO:0000313" key="2">
    <source>
        <dbReference type="Proteomes" id="UP000694552"/>
    </source>
</evidence>
<dbReference type="Proteomes" id="UP000694552">
    <property type="component" value="Unplaced"/>
</dbReference>
<reference evidence="1" key="1">
    <citation type="submission" date="2025-08" db="UniProtKB">
        <authorList>
            <consortium name="Ensembl"/>
        </authorList>
    </citation>
    <scope>IDENTIFICATION</scope>
</reference>